<comment type="caution">
    <text evidence="2">The sequence shown here is derived from an EMBL/GenBank/DDBJ whole genome shotgun (WGS) entry which is preliminary data.</text>
</comment>
<evidence type="ECO:0000256" key="1">
    <source>
        <dbReference type="SAM" id="MobiDB-lite"/>
    </source>
</evidence>
<keyword evidence="3" id="KW-1185">Reference proteome</keyword>
<reference evidence="2 3" key="1">
    <citation type="submission" date="2017-04" db="EMBL/GenBank/DDBJ databases">
        <title>Draft genome sequence of Marssonina coronaria NL1: causal agent of apple blotch.</title>
        <authorList>
            <person name="Cheng Q."/>
        </authorList>
    </citation>
    <scope>NUCLEOTIDE SEQUENCE [LARGE SCALE GENOMIC DNA]</scope>
    <source>
        <strain evidence="2 3">NL1</strain>
    </source>
</reference>
<dbReference type="EMBL" id="MZNU01000274">
    <property type="protein sequence ID" value="OWP01515.1"/>
    <property type="molecule type" value="Genomic_DNA"/>
</dbReference>
<sequence length="223" mass="24741">MNVHDVPNLRGGDPVGELHGGRARLQGPLVHRSLWDESISNENDKNTDSVQAGLDSRGSPSILEWDDIAVAEEYPGGSPVHLLLLKTQHIDGQPAECSAILLRLRGHQRGQFPRAGLILHGEVKHLDDVRSRGKNSSLAGRRAVCRSRSKGFSYPDDVNHKFQATFLDCRRNQLSASYSLLLIGCDSGSFHMVSGHVGMFLAAAFLRRQLCIYKEIFHDNVRR</sequence>
<accession>A0A218Z2L1</accession>
<protein>
    <submittedName>
        <fullName evidence="2">Uncharacterized protein</fullName>
    </submittedName>
</protein>
<organism evidence="2 3">
    <name type="scientific">Diplocarpon coronariae</name>
    <dbReference type="NCBI Taxonomy" id="2795749"/>
    <lineage>
        <taxon>Eukaryota</taxon>
        <taxon>Fungi</taxon>
        <taxon>Dikarya</taxon>
        <taxon>Ascomycota</taxon>
        <taxon>Pezizomycotina</taxon>
        <taxon>Leotiomycetes</taxon>
        <taxon>Helotiales</taxon>
        <taxon>Drepanopezizaceae</taxon>
        <taxon>Diplocarpon</taxon>
    </lineage>
</organism>
<proteinExistence type="predicted"/>
<evidence type="ECO:0000313" key="2">
    <source>
        <dbReference type="EMBL" id="OWP01515.1"/>
    </source>
</evidence>
<dbReference type="Proteomes" id="UP000242519">
    <property type="component" value="Unassembled WGS sequence"/>
</dbReference>
<feature type="region of interest" description="Disordered" evidence="1">
    <location>
        <begin position="1"/>
        <end position="21"/>
    </location>
</feature>
<dbReference type="InParanoid" id="A0A218Z2L1"/>
<name>A0A218Z2L1_9HELO</name>
<evidence type="ECO:0000313" key="3">
    <source>
        <dbReference type="Proteomes" id="UP000242519"/>
    </source>
</evidence>
<dbReference type="AlphaFoldDB" id="A0A218Z2L1"/>
<gene>
    <name evidence="2" type="ORF">B2J93_7027</name>
</gene>